<dbReference type="PANTHER" id="PTHR12197">
    <property type="entry name" value="HISTONE-LYSINE N-METHYLTRANSFERASE SMYD"/>
    <property type="match status" value="1"/>
</dbReference>
<dbReference type="Gene3D" id="1.10.220.160">
    <property type="match status" value="1"/>
</dbReference>
<reference evidence="2" key="1">
    <citation type="journal article" date="2020" name="Stud. Mycol.">
        <title>101 Dothideomycetes genomes: a test case for predicting lifestyles and emergence of pathogens.</title>
        <authorList>
            <person name="Haridas S."/>
            <person name="Albert R."/>
            <person name="Binder M."/>
            <person name="Bloem J."/>
            <person name="Labutti K."/>
            <person name="Salamov A."/>
            <person name="Andreopoulos B."/>
            <person name="Baker S."/>
            <person name="Barry K."/>
            <person name="Bills G."/>
            <person name="Bluhm B."/>
            <person name="Cannon C."/>
            <person name="Castanera R."/>
            <person name="Culley D."/>
            <person name="Daum C."/>
            <person name="Ezra D."/>
            <person name="Gonzalez J."/>
            <person name="Henrissat B."/>
            <person name="Kuo A."/>
            <person name="Liang C."/>
            <person name="Lipzen A."/>
            <person name="Lutzoni F."/>
            <person name="Magnuson J."/>
            <person name="Mondo S."/>
            <person name="Nolan M."/>
            <person name="Ohm R."/>
            <person name="Pangilinan J."/>
            <person name="Park H.-J."/>
            <person name="Ramirez L."/>
            <person name="Alfaro M."/>
            <person name="Sun H."/>
            <person name="Tritt A."/>
            <person name="Yoshinaga Y."/>
            <person name="Zwiers L.-H."/>
            <person name="Turgeon B."/>
            <person name="Goodwin S."/>
            <person name="Spatafora J."/>
            <person name="Crous P."/>
            <person name="Grigoriev I."/>
        </authorList>
    </citation>
    <scope>NUCLEOTIDE SEQUENCE</scope>
    <source>
        <strain evidence="2">CBS 473.64</strain>
    </source>
</reference>
<dbReference type="AlphaFoldDB" id="A0A6A6S5Z3"/>
<name>A0A6A6S5Z3_9PLEO</name>
<evidence type="ECO:0000259" key="1">
    <source>
        <dbReference type="PROSITE" id="PS50280"/>
    </source>
</evidence>
<dbReference type="SUPFAM" id="SSF82199">
    <property type="entry name" value="SET domain"/>
    <property type="match status" value="1"/>
</dbReference>
<evidence type="ECO:0000313" key="2">
    <source>
        <dbReference type="EMBL" id="KAF2643306.1"/>
    </source>
</evidence>
<dbReference type="GO" id="GO:0005634">
    <property type="term" value="C:nucleus"/>
    <property type="evidence" value="ECO:0007669"/>
    <property type="project" value="TreeGrafter"/>
</dbReference>
<dbReference type="InterPro" id="IPR050869">
    <property type="entry name" value="H3K4_H4K5_MeTrfase"/>
</dbReference>
<dbReference type="Pfam" id="PF00856">
    <property type="entry name" value="SET"/>
    <property type="match status" value="1"/>
</dbReference>
<organism evidence="2 3">
    <name type="scientific">Massarina eburnea CBS 473.64</name>
    <dbReference type="NCBI Taxonomy" id="1395130"/>
    <lineage>
        <taxon>Eukaryota</taxon>
        <taxon>Fungi</taxon>
        <taxon>Dikarya</taxon>
        <taxon>Ascomycota</taxon>
        <taxon>Pezizomycotina</taxon>
        <taxon>Dothideomycetes</taxon>
        <taxon>Pleosporomycetidae</taxon>
        <taxon>Pleosporales</taxon>
        <taxon>Massarineae</taxon>
        <taxon>Massarinaceae</taxon>
        <taxon>Massarina</taxon>
    </lineage>
</organism>
<sequence>MNAGKATSTPVYQSRLSELLDLQKQTHEQPYSIRHRLELAKSYRSLGYPDLAAGDAYKALLLVDEVADEAEFHEEALEAALNDLKIDPSISADLTGDDESAIDSANTHWLENAYNILIPCLIDCGCLRSAYDYNVRALKAFPNTTSFSRHQQTLNERLREHFQVNNVSFEKADIQDYPDKGLVRRELYPWNEYEPDRFSPDVLHFLNDEMDQIAPKLEVKMSELPILSDPSLSNGELRYAKQLGVFAKEDILPGEEILKEKSLLTAVSRLHDSYCDACSMSLSNAKDATQNDSETAIVGCEECDEVFFCSKECHDLAQDTYHPSLCGVNIEQKVSASEAADSLYTLLVIRAMALAETQDVHPLELKEVRYIWGDYHGLQLEQKWQPDADAFGALPQTLSFSFEANVLRPLHILEKMDVNIFEQSHRYDSWVFNTLYAKLRGTASAQQGLDGRPEIGAVHPMWCLANHSCDPNVAWEWQGSMRFWTRSELVDWKGRSSNTEPGLKKGDEVFGHYCDVTLPVKERREWAVGALGGLCVCQRCVWEASAEEKRVGAQ</sequence>
<evidence type="ECO:0000313" key="3">
    <source>
        <dbReference type="Proteomes" id="UP000799753"/>
    </source>
</evidence>
<protein>
    <recommendedName>
        <fullName evidence="1">SET domain-containing protein</fullName>
    </recommendedName>
</protein>
<accession>A0A6A6S5Z3</accession>
<dbReference type="OrthoDB" id="438641at2759"/>
<dbReference type="Proteomes" id="UP000799753">
    <property type="component" value="Unassembled WGS sequence"/>
</dbReference>
<dbReference type="Gene3D" id="6.10.140.2220">
    <property type="match status" value="1"/>
</dbReference>
<proteinExistence type="predicted"/>
<dbReference type="EMBL" id="MU006780">
    <property type="protein sequence ID" value="KAF2643306.1"/>
    <property type="molecule type" value="Genomic_DNA"/>
</dbReference>
<dbReference type="PROSITE" id="PS50280">
    <property type="entry name" value="SET"/>
    <property type="match status" value="1"/>
</dbReference>
<gene>
    <name evidence="2" type="ORF">P280DRAFT_446763</name>
</gene>
<dbReference type="PANTHER" id="PTHR12197:SF273">
    <property type="entry name" value="MYND-TYPE ZINC FINGER PROTEIN SAMB"/>
    <property type="match status" value="1"/>
</dbReference>
<keyword evidence="3" id="KW-1185">Reference proteome</keyword>
<dbReference type="InterPro" id="IPR046341">
    <property type="entry name" value="SET_dom_sf"/>
</dbReference>
<dbReference type="InterPro" id="IPR001214">
    <property type="entry name" value="SET_dom"/>
</dbReference>
<dbReference type="Gene3D" id="2.170.270.10">
    <property type="entry name" value="SET domain"/>
    <property type="match status" value="1"/>
</dbReference>
<feature type="domain" description="SET" evidence="1">
    <location>
        <begin position="215"/>
        <end position="514"/>
    </location>
</feature>